<feature type="transmembrane region" description="Helical" evidence="1">
    <location>
        <begin position="184"/>
        <end position="210"/>
    </location>
</feature>
<dbReference type="PANTHER" id="PTHR45830">
    <property type="entry name" value="SERPENTINE RECEPTOR, CLASS I"/>
    <property type="match status" value="1"/>
</dbReference>
<dbReference type="Pfam" id="PF10327">
    <property type="entry name" value="7TM_GPCR_Sri"/>
    <property type="match status" value="2"/>
</dbReference>
<keyword evidence="1" id="KW-0472">Membrane</keyword>
<keyword evidence="1" id="KW-0812">Transmembrane</keyword>
<proteinExistence type="predicted"/>
<feature type="transmembrane region" description="Helical" evidence="1">
    <location>
        <begin position="61"/>
        <end position="81"/>
    </location>
</feature>
<evidence type="ECO:0000313" key="2">
    <source>
        <dbReference type="EMBL" id="PIC12621.1"/>
    </source>
</evidence>
<feature type="transmembrane region" description="Helical" evidence="1">
    <location>
        <begin position="101"/>
        <end position="125"/>
    </location>
</feature>
<keyword evidence="3" id="KW-1185">Reference proteome</keyword>
<dbReference type="Proteomes" id="UP000230233">
    <property type="component" value="Unassembled WGS sequence"/>
</dbReference>
<dbReference type="OrthoDB" id="5862349at2759"/>
<organism evidence="2 3">
    <name type="scientific">Caenorhabditis nigoni</name>
    <dbReference type="NCBI Taxonomy" id="1611254"/>
    <lineage>
        <taxon>Eukaryota</taxon>
        <taxon>Metazoa</taxon>
        <taxon>Ecdysozoa</taxon>
        <taxon>Nematoda</taxon>
        <taxon>Chromadorea</taxon>
        <taxon>Rhabditida</taxon>
        <taxon>Rhabditina</taxon>
        <taxon>Rhabditomorpha</taxon>
        <taxon>Rhabditoidea</taxon>
        <taxon>Rhabditidae</taxon>
        <taxon>Peloderinae</taxon>
        <taxon>Caenorhabditis</taxon>
    </lineage>
</organism>
<dbReference type="EMBL" id="PDUG01000020">
    <property type="protein sequence ID" value="PIC12621.1"/>
    <property type="molecule type" value="Genomic_DNA"/>
</dbReference>
<dbReference type="Gene3D" id="1.20.1070.10">
    <property type="entry name" value="Rhodopsin 7-helix transmembrane proteins"/>
    <property type="match status" value="1"/>
</dbReference>
<keyword evidence="1" id="KW-1133">Transmembrane helix</keyword>
<dbReference type="SUPFAM" id="SSF81321">
    <property type="entry name" value="Family A G protein-coupled receptor-like"/>
    <property type="match status" value="1"/>
</dbReference>
<gene>
    <name evidence="2" type="ORF">B9Z55_028282</name>
</gene>
<dbReference type="AlphaFoldDB" id="A0A2G5SCL0"/>
<evidence type="ECO:0000256" key="1">
    <source>
        <dbReference type="SAM" id="Phobius"/>
    </source>
</evidence>
<protein>
    <recommendedName>
        <fullName evidence="4">G-protein coupled receptors family 1 profile domain-containing protein</fullName>
    </recommendedName>
</protein>
<feature type="transmembrane region" description="Helical" evidence="1">
    <location>
        <begin position="27"/>
        <end position="49"/>
    </location>
</feature>
<evidence type="ECO:0000313" key="3">
    <source>
        <dbReference type="Proteomes" id="UP000230233"/>
    </source>
</evidence>
<accession>A0A2G5SCL0</accession>
<evidence type="ECO:0008006" key="4">
    <source>
        <dbReference type="Google" id="ProtNLM"/>
    </source>
</evidence>
<dbReference type="PANTHER" id="PTHR45830:SF12">
    <property type="entry name" value="G_PROTEIN_RECEP_F1_2 DOMAIN-CONTAINING PROTEIN-RELATED"/>
    <property type="match status" value="1"/>
</dbReference>
<dbReference type="InterPro" id="IPR019429">
    <property type="entry name" value="7TM_GPCR_serpentine_rcpt_Sri"/>
</dbReference>
<name>A0A2G5SCL0_9PELO</name>
<comment type="caution">
    <text evidence="2">The sequence shown here is derived from an EMBL/GenBank/DDBJ whole genome shotgun (WGS) entry which is preliminary data.</text>
</comment>
<reference evidence="3" key="1">
    <citation type="submission" date="2017-10" db="EMBL/GenBank/DDBJ databases">
        <title>Rapid genome shrinkage in a self-fertile nematode reveals novel sperm competition proteins.</title>
        <authorList>
            <person name="Yin D."/>
            <person name="Schwarz E.M."/>
            <person name="Thomas C.G."/>
            <person name="Felde R.L."/>
            <person name="Korf I.F."/>
            <person name="Cutter A.D."/>
            <person name="Schartner C.M."/>
            <person name="Ralston E.J."/>
            <person name="Meyer B.J."/>
            <person name="Haag E.S."/>
        </authorList>
    </citation>
    <scope>NUCLEOTIDE SEQUENCE [LARGE SCALE GENOMIC DNA]</scope>
    <source>
        <strain evidence="3">JU1422</strain>
    </source>
</reference>
<feature type="transmembrane region" description="Helical" evidence="1">
    <location>
        <begin position="153"/>
        <end position="178"/>
    </location>
</feature>
<sequence length="236" mass="26945">MYKTLNENASQMSTNTLAKHKTALKSLIMQFMITPISFFPAFVILLTILIPTEYSQRISYWSIMVGTTHSILNSIAVILYPEFVPKFRALREFQYYTLNNWLITFFVLTTFGTAKAAVIVSILVYRMYKTLKENQSRLSSATIARHKTALKSLIMQFMTTPISFFPALVILLTVLIPTEYSQNISYWSLMVGTTHSILNSIVVIITYAEFRKALMFWRRNTKIVATLVPPVKPSGG</sequence>